<dbReference type="Proteomes" id="UP001055732">
    <property type="component" value="Chromosome"/>
</dbReference>
<keyword evidence="1" id="KW-0472">Membrane</keyword>
<dbReference type="AlphaFoldDB" id="A0A9E7MZR6"/>
<dbReference type="RefSeq" id="WP_253305715.1">
    <property type="nucleotide sequence ID" value="NZ_CP099582.1"/>
</dbReference>
<feature type="transmembrane region" description="Helical" evidence="1">
    <location>
        <begin position="435"/>
        <end position="457"/>
    </location>
</feature>
<reference evidence="2" key="2">
    <citation type="submission" date="2022-06" db="EMBL/GenBank/DDBJ databases">
        <authorList>
            <person name="Park Y.-J."/>
        </authorList>
    </citation>
    <scope>NUCLEOTIDE SEQUENCE</scope>
    <source>
        <strain evidence="2">TY</strain>
    </source>
</reference>
<sequence length="579" mass="66307">MRVAALIILTLLIFSGFGLAMERHLEYEKAYENDKGIYIHFRIILLYSEMALDKVIAEDNESIYYANSVEAKLNTTREEVEFYKSFGIESKVEKYLPPFLELGNGLKKIALGQRLFLDNIEVVKEMRDYYAYVNATLGLEMVKEGISSAEKALDVIDTFEFVDEDNSTLTLDTSSLREKLEKIKKMYSGYERVLSAYKVLTPEEVQEIIKEKEKNGEPIGFEEFLEENQVVLVPASITLYASNLNPYVYENVTFYGYAPGFENVYLHIENQTIALRVKGGRFSYVYSFDKVGKYEVFATGLKNGSVVKSNVLVVNVLKVPTKIVLSSRGSAYVNESITVKGLLLDYYGRPLKGEEVFGEFDGERFSLVTSSDGRFSFNVTSNEAGKKLLNVTYIGSEIYAGSSASLGVVFLEYPVETVGGEEEAENTVNIGGTEFSIFELILFVMVLVLFGGIGYLARKVYIRRRRGISDEEFVKLLKALEEAWKIEEQEVERKLKSFREMYREVYEKLIKHYGLKPSLTPRELVNRLRKEAFAYHLEKVTVLYEKHFYGKKPLRRREVLDYLRHIAGLIVSFIVREEL</sequence>
<protein>
    <submittedName>
        <fullName evidence="2">Ig-like domain-containing protein</fullName>
    </submittedName>
</protein>
<reference evidence="2" key="1">
    <citation type="journal article" date="1998" name="Int. J. Syst. Bacteriol. 48 Pt">
        <title>Thermococcus guaymasensis sp. nov. and Thermococcus aggregans sp. nov., two novel thermophilic archaea isolated from the Guaymas Basin hydrothermal vent site.</title>
        <authorList>
            <person name="Canganella F."/>
            <person name="Jones W.J."/>
            <person name="Gambacorta A."/>
            <person name="Antranikian G."/>
        </authorList>
    </citation>
    <scope>NUCLEOTIDE SEQUENCE</scope>
    <source>
        <strain evidence="2">TY</strain>
    </source>
</reference>
<evidence type="ECO:0000256" key="1">
    <source>
        <dbReference type="SAM" id="Phobius"/>
    </source>
</evidence>
<accession>A0A9E7MZR6</accession>
<dbReference type="KEGG" id="tagg:NF865_02335"/>
<gene>
    <name evidence="2" type="ORF">NF865_02335</name>
</gene>
<proteinExistence type="predicted"/>
<organism evidence="2 3">
    <name type="scientific">Thermococcus aggregans</name>
    <dbReference type="NCBI Taxonomy" id="110163"/>
    <lineage>
        <taxon>Archaea</taxon>
        <taxon>Methanobacteriati</taxon>
        <taxon>Methanobacteriota</taxon>
        <taxon>Thermococci</taxon>
        <taxon>Thermococcales</taxon>
        <taxon>Thermococcaceae</taxon>
        <taxon>Thermococcus</taxon>
    </lineage>
</organism>
<name>A0A9E7MZR6_THEAG</name>
<evidence type="ECO:0000313" key="2">
    <source>
        <dbReference type="EMBL" id="USS41780.1"/>
    </source>
</evidence>
<keyword evidence="1" id="KW-1133">Transmembrane helix</keyword>
<keyword evidence="1" id="KW-0812">Transmembrane</keyword>
<keyword evidence="3" id="KW-1185">Reference proteome</keyword>
<dbReference type="EMBL" id="CP099582">
    <property type="protein sequence ID" value="USS41780.1"/>
    <property type="molecule type" value="Genomic_DNA"/>
</dbReference>
<evidence type="ECO:0000313" key="3">
    <source>
        <dbReference type="Proteomes" id="UP001055732"/>
    </source>
</evidence>